<dbReference type="PANTHER" id="PTHR43181">
    <property type="entry name" value="2-C-METHYL-D-ERYTHRITOL 2,4-CYCLODIPHOSPHATE SYNTHASE, CHLOROPLASTIC"/>
    <property type="match status" value="1"/>
</dbReference>
<dbReference type="EC" id="4.6.1.12" evidence="5 6"/>
<accession>A0A2W7QFG8</accession>
<keyword evidence="2 5" id="KW-0479">Metal-binding</keyword>
<sequence length="161" mass="17312">MKIRTGFGYDVHRLGEGYKLWLGGIEVPHIKGSIGHSDGDTLIHAICDALLGAANLRDIGFHFPDNDPSLKGIDSKILLKKTVDIIAQKGYTIGNIDSTICLQRPKIKDLIPQMQQVLASVMGIDIDDIAIKATTTEKLGFVGTEDGVAAYASVLIVKNIG</sequence>
<dbReference type="EMBL" id="QKZK01000001">
    <property type="protein sequence ID" value="PZX20679.1"/>
    <property type="molecule type" value="Genomic_DNA"/>
</dbReference>
<dbReference type="Pfam" id="PF02542">
    <property type="entry name" value="YgbB"/>
    <property type="match status" value="1"/>
</dbReference>
<feature type="binding site" evidence="5">
    <location>
        <begin position="10"/>
        <end position="12"/>
    </location>
    <ligand>
        <name>4-CDP-2-C-methyl-D-erythritol 2-phosphate</name>
        <dbReference type="ChEBI" id="CHEBI:57919"/>
    </ligand>
</feature>
<dbReference type="Gene3D" id="3.30.1330.50">
    <property type="entry name" value="2-C-methyl-D-erythritol 2,4-cyclodiphosphate synthase"/>
    <property type="match status" value="1"/>
</dbReference>
<comment type="subunit">
    <text evidence="5">Homotrimer.</text>
</comment>
<evidence type="ECO:0000256" key="3">
    <source>
        <dbReference type="ARBA" id="ARBA00023229"/>
    </source>
</evidence>
<comment type="pathway">
    <text evidence="5">Isoprenoid biosynthesis; isopentenyl diphosphate biosynthesis via DXP pathway; isopentenyl diphosphate from 1-deoxy-D-xylulose 5-phosphate: step 4/6.</text>
</comment>
<dbReference type="HAMAP" id="MF_00107">
    <property type="entry name" value="IspF"/>
    <property type="match status" value="1"/>
</dbReference>
<comment type="caution">
    <text evidence="8">The sequence shown here is derived from an EMBL/GenBank/DDBJ whole genome shotgun (WGS) entry which is preliminary data.</text>
</comment>
<comment type="caution">
    <text evidence="5">Lacks conserved residue(s) required for the propagation of feature annotation.</text>
</comment>
<evidence type="ECO:0000256" key="5">
    <source>
        <dbReference type="HAMAP-Rule" id="MF_00107"/>
    </source>
</evidence>
<name>A0A2W7QFG8_9BACT</name>
<dbReference type="CDD" id="cd00554">
    <property type="entry name" value="MECDP_synthase"/>
    <property type="match status" value="1"/>
</dbReference>
<dbReference type="FunFam" id="3.30.1330.50:FF:000001">
    <property type="entry name" value="2-C-methyl-D-erythritol 2,4-cyclodiphosphate synthase"/>
    <property type="match status" value="1"/>
</dbReference>
<evidence type="ECO:0000256" key="6">
    <source>
        <dbReference type="RuleBase" id="RU004395"/>
    </source>
</evidence>
<feature type="binding site" evidence="5">
    <location>
        <begin position="134"/>
        <end position="137"/>
    </location>
    <ligand>
        <name>4-CDP-2-C-methyl-D-erythritol 2-phosphate</name>
        <dbReference type="ChEBI" id="CHEBI:57919"/>
    </ligand>
</feature>
<keyword evidence="9" id="KW-1185">Reference proteome</keyword>
<evidence type="ECO:0000256" key="2">
    <source>
        <dbReference type="ARBA" id="ARBA00022723"/>
    </source>
</evidence>
<dbReference type="UniPathway" id="UPA00056">
    <property type="reaction ID" value="UER00095"/>
</dbReference>
<dbReference type="AlphaFoldDB" id="A0A2W7QFG8"/>
<feature type="binding site" evidence="5">
    <location>
        <position position="44"/>
    </location>
    <ligand>
        <name>a divalent metal cation</name>
        <dbReference type="ChEBI" id="CHEBI:60240"/>
    </ligand>
</feature>
<dbReference type="RefSeq" id="WP_111443845.1">
    <property type="nucleotide sequence ID" value="NZ_QKZK01000001.1"/>
</dbReference>
<evidence type="ECO:0000259" key="7">
    <source>
        <dbReference type="Pfam" id="PF02542"/>
    </source>
</evidence>
<evidence type="ECO:0000313" key="9">
    <source>
        <dbReference type="Proteomes" id="UP000249239"/>
    </source>
</evidence>
<organism evidence="8 9">
    <name type="scientific">Breznakibacter xylanolyticus</name>
    <dbReference type="NCBI Taxonomy" id="990"/>
    <lineage>
        <taxon>Bacteria</taxon>
        <taxon>Pseudomonadati</taxon>
        <taxon>Bacteroidota</taxon>
        <taxon>Bacteroidia</taxon>
        <taxon>Marinilabiliales</taxon>
        <taxon>Marinilabiliaceae</taxon>
        <taxon>Breznakibacter</taxon>
    </lineage>
</organism>
<dbReference type="SUPFAM" id="SSF69765">
    <property type="entry name" value="IpsF-like"/>
    <property type="match status" value="1"/>
</dbReference>
<dbReference type="GO" id="GO:0019288">
    <property type="term" value="P:isopentenyl diphosphate biosynthetic process, methylerythritol 4-phosphate pathway"/>
    <property type="evidence" value="ECO:0007669"/>
    <property type="project" value="UniProtKB-UniRule"/>
</dbReference>
<feature type="binding site" evidence="5">
    <location>
        <position position="12"/>
    </location>
    <ligand>
        <name>a divalent metal cation</name>
        <dbReference type="ChEBI" id="CHEBI:60240"/>
    </ligand>
</feature>
<dbReference type="Proteomes" id="UP000249239">
    <property type="component" value="Unassembled WGS sequence"/>
</dbReference>
<feature type="binding site" evidence="5">
    <location>
        <begin position="58"/>
        <end position="60"/>
    </location>
    <ligand>
        <name>4-CDP-2-C-methyl-D-erythritol 2-phosphate</name>
        <dbReference type="ChEBI" id="CHEBI:57919"/>
    </ligand>
</feature>
<keyword evidence="4 5" id="KW-0456">Lyase</keyword>
<reference evidence="8 9" key="1">
    <citation type="submission" date="2018-06" db="EMBL/GenBank/DDBJ databases">
        <title>Genomic Encyclopedia of Archaeal and Bacterial Type Strains, Phase II (KMG-II): from individual species to whole genera.</title>
        <authorList>
            <person name="Goeker M."/>
        </authorList>
    </citation>
    <scope>NUCLEOTIDE SEQUENCE [LARGE SCALE GENOMIC DNA]</scope>
    <source>
        <strain evidence="8 9">DSM 6779</strain>
    </source>
</reference>
<evidence type="ECO:0000313" key="8">
    <source>
        <dbReference type="EMBL" id="PZX20679.1"/>
    </source>
</evidence>
<dbReference type="PANTHER" id="PTHR43181:SF1">
    <property type="entry name" value="2-C-METHYL-D-ERYTHRITOL 2,4-CYCLODIPHOSPHATE SYNTHASE, CHLOROPLASTIC"/>
    <property type="match status" value="1"/>
</dbReference>
<dbReference type="GO" id="GO:0016114">
    <property type="term" value="P:terpenoid biosynthetic process"/>
    <property type="evidence" value="ECO:0007669"/>
    <property type="project" value="InterPro"/>
</dbReference>
<dbReference type="OrthoDB" id="9804336at2"/>
<evidence type="ECO:0000256" key="4">
    <source>
        <dbReference type="ARBA" id="ARBA00023239"/>
    </source>
</evidence>
<dbReference type="NCBIfam" id="TIGR00151">
    <property type="entry name" value="ispF"/>
    <property type="match status" value="1"/>
</dbReference>
<dbReference type="GO" id="GO:0046872">
    <property type="term" value="F:metal ion binding"/>
    <property type="evidence" value="ECO:0007669"/>
    <property type="project" value="UniProtKB-KW"/>
</dbReference>
<keyword evidence="3 5" id="KW-0414">Isoprene biosynthesis</keyword>
<proteinExistence type="inferred from homology"/>
<comment type="similarity">
    <text evidence="1 5 6">Belongs to the IspF family.</text>
</comment>
<feature type="binding site" evidence="5">
    <location>
        <position position="141"/>
    </location>
    <ligand>
        <name>4-CDP-2-C-methyl-D-erythritol 2-phosphate</name>
        <dbReference type="ChEBI" id="CHEBI:57919"/>
    </ligand>
</feature>
<feature type="site" description="Transition state stabilizer" evidence="5">
    <location>
        <position position="135"/>
    </location>
</feature>
<protein>
    <recommendedName>
        <fullName evidence="5 6">2-C-methyl-D-erythritol 2,4-cyclodiphosphate synthase</fullName>
        <shortName evidence="5">MECDP-synthase</shortName>
        <shortName evidence="5">MECPP-synthase</shortName>
        <shortName evidence="5">MECPS</shortName>
        <ecNumber evidence="5 6">4.6.1.12</ecNumber>
    </recommendedName>
</protein>
<feature type="binding site" evidence="5">
    <location>
        <begin position="36"/>
        <end position="37"/>
    </location>
    <ligand>
        <name>4-CDP-2-C-methyl-D-erythritol 2-phosphate</name>
        <dbReference type="ChEBI" id="CHEBI:57919"/>
    </ligand>
</feature>
<gene>
    <name evidence="5" type="primary">ispF</name>
    <name evidence="8" type="ORF">LX69_00102</name>
</gene>
<comment type="cofactor">
    <cofactor evidence="5">
        <name>a divalent metal cation</name>
        <dbReference type="ChEBI" id="CHEBI:60240"/>
    </cofactor>
    <text evidence="5">Binds 1 divalent metal cation per subunit.</text>
</comment>
<comment type="function">
    <text evidence="5">Involved in the biosynthesis of isopentenyl diphosphate (IPP) and dimethylallyl diphosphate (DMAPP), two major building blocks of isoprenoid compounds. Catalyzes the conversion of 4-diphosphocytidyl-2-C-methyl-D-erythritol 2-phosphate (CDP-ME2P) to 2-C-methyl-D-erythritol 2,4-cyclodiphosphate (ME-CPP) with a corresponding release of cytidine 5-monophosphate (CMP).</text>
</comment>
<dbReference type="InterPro" id="IPR003526">
    <property type="entry name" value="MECDP_synthase"/>
</dbReference>
<dbReference type="GO" id="GO:0008685">
    <property type="term" value="F:2-C-methyl-D-erythritol 2,4-cyclodiphosphate synthase activity"/>
    <property type="evidence" value="ECO:0007669"/>
    <property type="project" value="UniProtKB-UniRule"/>
</dbReference>
<feature type="binding site" evidence="5">
    <location>
        <position position="10"/>
    </location>
    <ligand>
        <name>a divalent metal cation</name>
        <dbReference type="ChEBI" id="CHEBI:60240"/>
    </ligand>
</feature>
<feature type="domain" description="2-C-methyl-D-erythritol 2,4-cyclodiphosphate synthase" evidence="7">
    <location>
        <begin position="3"/>
        <end position="156"/>
    </location>
</feature>
<comment type="catalytic activity">
    <reaction evidence="5 6">
        <text>4-CDP-2-C-methyl-D-erythritol 2-phosphate = 2-C-methyl-D-erythritol 2,4-cyclic diphosphate + CMP</text>
        <dbReference type="Rhea" id="RHEA:23864"/>
        <dbReference type="ChEBI" id="CHEBI:57919"/>
        <dbReference type="ChEBI" id="CHEBI:58483"/>
        <dbReference type="ChEBI" id="CHEBI:60377"/>
        <dbReference type="EC" id="4.6.1.12"/>
    </reaction>
</comment>
<evidence type="ECO:0000256" key="1">
    <source>
        <dbReference type="ARBA" id="ARBA00008480"/>
    </source>
</evidence>
<dbReference type="InterPro" id="IPR036571">
    <property type="entry name" value="MECDP_synthase_sf"/>
</dbReference>
<feature type="binding site" evidence="5">
    <location>
        <begin position="63"/>
        <end position="67"/>
    </location>
    <ligand>
        <name>4-CDP-2-C-methyl-D-erythritol 2-phosphate</name>
        <dbReference type="ChEBI" id="CHEBI:57919"/>
    </ligand>
</feature>
<feature type="site" description="Transition state stabilizer" evidence="5">
    <location>
        <position position="36"/>
    </location>
</feature>